<dbReference type="EMBL" id="FWFZ01000002">
    <property type="protein sequence ID" value="SLN22860.1"/>
    <property type="molecule type" value="Genomic_DNA"/>
</dbReference>
<keyword evidence="4" id="KW-1185">Reference proteome</keyword>
<evidence type="ECO:0000259" key="2">
    <source>
        <dbReference type="Pfam" id="PF12902"/>
    </source>
</evidence>
<reference evidence="3 4" key="1">
    <citation type="submission" date="2017-03" db="EMBL/GenBank/DDBJ databases">
        <authorList>
            <person name="Afonso C.L."/>
            <person name="Miller P.J."/>
            <person name="Scott M.A."/>
            <person name="Spackman E."/>
            <person name="Goraichik I."/>
            <person name="Dimitrov K.M."/>
            <person name="Suarez D.L."/>
            <person name="Swayne D.E."/>
        </authorList>
    </citation>
    <scope>NUCLEOTIDE SEQUENCE [LARGE SCALE GENOMIC DNA]</scope>
    <source>
        <strain evidence="3 4">CECT 7023</strain>
    </source>
</reference>
<accession>A0A1Y5RRZ9</accession>
<evidence type="ECO:0000313" key="3">
    <source>
        <dbReference type="EMBL" id="SLN22860.1"/>
    </source>
</evidence>
<dbReference type="InterPro" id="IPR026820">
    <property type="entry name" value="VioB/RebD_dom"/>
</dbReference>
<evidence type="ECO:0000256" key="1">
    <source>
        <dbReference type="SAM" id="MobiDB-lite"/>
    </source>
</evidence>
<dbReference type="GO" id="GO:0016491">
    <property type="term" value="F:oxidoreductase activity"/>
    <property type="evidence" value="ECO:0007669"/>
    <property type="project" value="UniProtKB-KW"/>
</dbReference>
<dbReference type="Gene3D" id="1.20.1260.10">
    <property type="match status" value="1"/>
</dbReference>
<gene>
    <name evidence="3" type="primary">rebD_1</name>
    <name evidence="3" type="ORF">ROA7023_00669</name>
</gene>
<keyword evidence="3" id="KW-0560">Oxidoreductase</keyword>
<protein>
    <submittedName>
        <fullName evidence="3">Oxygen-dependent dichlorochromopyrrolate synthase</fullName>
        <ecNumber evidence="3">1.21.98.2</ecNumber>
    </submittedName>
</protein>
<name>A0A1Y5RRZ9_9RHOB</name>
<sequence length="488" mass="54094">MTVGRYAFGLGRRLVQLLAGAPARGHPLETGPTTPIHAPDPSETEPSMTAEIDVNDPHYRRMRLAAMLCEAAELEHSLTCQYLFAGFALKREMTEGLTAAELDKVRGWRSTIMLIARQEMEHLGYVNNVLTALGEAPHLVRPDFPLDPAFYETDIDSKLARFDFETLKRFLLFELPERMDHETLKTMTGYFPGLDFATIKTLGGLYTSIAKLLQLCEAEAKEKGETIFIGPKWAEAMTGGSNIENLRPGVDGQMSIYGMNLKPVLNLEDAIHAIKQVLEEGEGAPEHIEGSHFGRFLEIAAEYDRLLQDNPGFDPSRKVVDTPVSKVGYRGVQQKHGTVIEDPLTNKVSLAFDLAYNSMMLMLFRFFMATDEDEADAKAIEDSVFFPVMTVVIRPLGELLTELPAKPGGDGMAGPGFRFDRRIALLPHRTAAFKIIYANLMALNAALTEVAGQMPNQQLNDRIDFVTQNVWRIAQNFANATGIGGEAQ</sequence>
<dbReference type="AlphaFoldDB" id="A0A1Y5RRZ9"/>
<dbReference type="EC" id="1.21.98.2" evidence="3"/>
<evidence type="ECO:0000313" key="4">
    <source>
        <dbReference type="Proteomes" id="UP000193900"/>
    </source>
</evidence>
<organism evidence="3 4">
    <name type="scientific">Roseisalinus antarcticus</name>
    <dbReference type="NCBI Taxonomy" id="254357"/>
    <lineage>
        <taxon>Bacteria</taxon>
        <taxon>Pseudomonadati</taxon>
        <taxon>Pseudomonadota</taxon>
        <taxon>Alphaproteobacteria</taxon>
        <taxon>Rhodobacterales</taxon>
        <taxon>Roseobacteraceae</taxon>
        <taxon>Roseisalinus</taxon>
    </lineage>
</organism>
<feature type="domain" description="Iminophenyl-pyruvate dimer synthase" evidence="2">
    <location>
        <begin position="69"/>
        <end position="300"/>
    </location>
</feature>
<proteinExistence type="predicted"/>
<dbReference type="Pfam" id="PF12902">
    <property type="entry name" value="Ferritin-like"/>
    <property type="match status" value="1"/>
</dbReference>
<feature type="region of interest" description="Disordered" evidence="1">
    <location>
        <begin position="23"/>
        <end position="47"/>
    </location>
</feature>
<dbReference type="Proteomes" id="UP000193900">
    <property type="component" value="Unassembled WGS sequence"/>
</dbReference>
<dbReference type="InterPro" id="IPR012347">
    <property type="entry name" value="Ferritin-like"/>
</dbReference>